<comment type="subcellular location">
    <subcellularLocation>
        <location evidence="1 6">Nucleus</location>
    </subcellularLocation>
</comment>
<evidence type="ECO:0000256" key="5">
    <source>
        <dbReference type="ARBA" id="ARBA00023242"/>
    </source>
</evidence>
<evidence type="ECO:0000256" key="6">
    <source>
        <dbReference type="RuleBase" id="RU368084"/>
    </source>
</evidence>
<evidence type="ECO:0000259" key="8">
    <source>
        <dbReference type="Pfam" id="PF04084"/>
    </source>
</evidence>
<comment type="subunit">
    <text evidence="6">Component of the origin recognition complex (ORC).</text>
</comment>
<evidence type="ECO:0000256" key="3">
    <source>
        <dbReference type="ARBA" id="ARBA00019080"/>
    </source>
</evidence>
<protein>
    <recommendedName>
        <fullName evidence="3 6">Origin recognition complex subunit 2</fullName>
    </recommendedName>
</protein>
<feature type="compositionally biased region" description="Acidic residues" evidence="7">
    <location>
        <begin position="205"/>
        <end position="234"/>
    </location>
</feature>
<feature type="region of interest" description="Disordered" evidence="7">
    <location>
        <begin position="149"/>
        <end position="189"/>
    </location>
</feature>
<evidence type="ECO:0000256" key="4">
    <source>
        <dbReference type="ARBA" id="ARBA00022705"/>
    </source>
</evidence>
<dbReference type="Pfam" id="PF04084">
    <property type="entry name" value="RecA-like_ORC2"/>
    <property type="match status" value="1"/>
</dbReference>
<feature type="region of interest" description="Disordered" evidence="7">
    <location>
        <begin position="204"/>
        <end position="245"/>
    </location>
</feature>
<dbReference type="GO" id="GO:0005664">
    <property type="term" value="C:nuclear origin of replication recognition complex"/>
    <property type="evidence" value="ECO:0007669"/>
    <property type="project" value="UniProtKB-UniRule"/>
</dbReference>
<evidence type="ECO:0000313" key="11">
    <source>
        <dbReference type="Proteomes" id="UP000092444"/>
    </source>
</evidence>
<evidence type="ECO:0000256" key="7">
    <source>
        <dbReference type="SAM" id="MobiDB-lite"/>
    </source>
</evidence>
<dbReference type="VEuPathDB" id="VectorBase:GMOY008096"/>
<name>A0A1B0G448_GLOMM</name>
<organism evidence="10 11">
    <name type="scientific">Glossina morsitans morsitans</name>
    <name type="common">Savannah tsetse fly</name>
    <dbReference type="NCBI Taxonomy" id="37546"/>
    <lineage>
        <taxon>Eukaryota</taxon>
        <taxon>Metazoa</taxon>
        <taxon>Ecdysozoa</taxon>
        <taxon>Arthropoda</taxon>
        <taxon>Hexapoda</taxon>
        <taxon>Insecta</taxon>
        <taxon>Pterygota</taxon>
        <taxon>Neoptera</taxon>
        <taxon>Endopterygota</taxon>
        <taxon>Diptera</taxon>
        <taxon>Brachycera</taxon>
        <taxon>Muscomorpha</taxon>
        <taxon>Hippoboscoidea</taxon>
        <taxon>Glossinidae</taxon>
        <taxon>Glossina</taxon>
    </lineage>
</organism>
<feature type="region of interest" description="Disordered" evidence="7">
    <location>
        <begin position="1"/>
        <end position="95"/>
    </location>
</feature>
<dbReference type="Pfam" id="PF24882">
    <property type="entry name" value="WHD_ORC2"/>
    <property type="match status" value="1"/>
</dbReference>
<dbReference type="InterPro" id="IPR007220">
    <property type="entry name" value="ORC2"/>
</dbReference>
<feature type="domain" description="Origin recognition complex subunit 2 winged-helix" evidence="9">
    <location>
        <begin position="550"/>
        <end position="607"/>
    </location>
</feature>
<dbReference type="Proteomes" id="UP000092444">
    <property type="component" value="Unassembled WGS sequence"/>
</dbReference>
<proteinExistence type="inferred from homology"/>
<feature type="compositionally biased region" description="Basic residues" evidence="7">
    <location>
        <begin position="1"/>
        <end position="11"/>
    </location>
</feature>
<dbReference type="EMBL" id="CCAG010008295">
    <property type="status" value="NOT_ANNOTATED_CDS"/>
    <property type="molecule type" value="Genomic_DNA"/>
</dbReference>
<feature type="compositionally biased region" description="Basic and acidic residues" evidence="7">
    <location>
        <begin position="69"/>
        <end position="94"/>
    </location>
</feature>
<dbReference type="PANTHER" id="PTHR14052:SF0">
    <property type="entry name" value="ORIGIN RECOGNITION COMPLEX SUBUNIT 2"/>
    <property type="match status" value="1"/>
</dbReference>
<feature type="compositionally biased region" description="Polar residues" evidence="7">
    <location>
        <begin position="149"/>
        <end position="158"/>
    </location>
</feature>
<dbReference type="GO" id="GO:0006260">
    <property type="term" value="P:DNA replication"/>
    <property type="evidence" value="ECO:0007669"/>
    <property type="project" value="UniProtKB-UniRule"/>
</dbReference>
<keyword evidence="4 6" id="KW-0235">DNA replication</keyword>
<dbReference type="STRING" id="37546.A0A1B0G448"/>
<accession>A0A1B0G448</accession>
<dbReference type="PhylomeDB" id="A0A1B0G448"/>
<dbReference type="EnsemblMetazoa" id="GMOY008096-RA">
    <property type="protein sequence ID" value="GMOY008096-PA"/>
    <property type="gene ID" value="GMOY008096"/>
</dbReference>
<reference evidence="10" key="1">
    <citation type="submission" date="2020-05" db="UniProtKB">
        <authorList>
            <consortium name="EnsemblMetazoa"/>
        </authorList>
    </citation>
    <scope>IDENTIFICATION</scope>
    <source>
        <strain evidence="10">Yale</strain>
    </source>
</reference>
<keyword evidence="5 6" id="KW-0539">Nucleus</keyword>
<dbReference type="AlphaFoldDB" id="A0A1B0G448"/>
<keyword evidence="11" id="KW-1185">Reference proteome</keyword>
<evidence type="ECO:0000313" key="10">
    <source>
        <dbReference type="EnsemblMetazoa" id="GMOY008096-PA"/>
    </source>
</evidence>
<comment type="similarity">
    <text evidence="2 6">Belongs to the ORC2 family.</text>
</comment>
<evidence type="ECO:0000259" key="9">
    <source>
        <dbReference type="Pfam" id="PF24882"/>
    </source>
</evidence>
<comment type="function">
    <text evidence="6">Component of the origin recognition complex (ORC) that binds origins of replication. DNA-binding is ATP-dependent. ORC is required to assemble the pre-replication complex necessary to initiate DNA replication.</text>
</comment>
<dbReference type="InterPro" id="IPR056772">
    <property type="entry name" value="RecA-like_ORC2"/>
</dbReference>
<sequence>MSSKSGRGRTTRKSDKNKRQSNTPPRFKNKSKHRTISNAESETEFSTVEVTGLDSDEEATVSLSTLRLSDNKGDRKSSPLHEGGNKITEKKDSLESVDEVMDVMLPTRPRSDDLELLEEEVGVSGKVLFGFNTPKKKNSMALAALSTPSAQYAPNTPKSRAKHSANIPKTPASISKATRKSFLVPKTPSHIRSRVKKHITRVVDDSADSDFSVDDSEFEPSDTESSSGEDDCSATDDVPKTPSKNKKAFPVMIPVLPKTPSALRSRSALAKVKTPSDYIPESDEYFQKYSSSKIHTSDHTLDRLKNPRLSTDRLFSLLSDMKLPAEHEQSINDMIAEYKTYFTKWFYLLHEGFNLLVYGLGSKRQLLLSFHREILPEQPVVVINGFFPSLTLKDILDSIANNILDLGISPTNPHETVDMIEEEFALIPETHLYLIIHNLDGPMLRNNRSQAILSRLAKVPNIHLLASIDHINTPLLWDNTKLSNFNFTWWDCTTMLPYRDETSYENSMLVQYTGELALSSLRSVFLSLTANSKNVYMIIVKHQLKNKATTNYQGMPFKDLYWSCRESFLVSSDLVLRAQLTEFLDHKLVKSKRSVDGTEQLIIPIDSSLLQQFLDEQEKT</sequence>
<dbReference type="GO" id="GO:0003688">
    <property type="term" value="F:DNA replication origin binding"/>
    <property type="evidence" value="ECO:0007669"/>
    <property type="project" value="UniProtKB-UniRule"/>
</dbReference>
<dbReference type="PANTHER" id="PTHR14052">
    <property type="entry name" value="ORIGIN RECOGNITION COMPLEX SUBUNIT 2"/>
    <property type="match status" value="1"/>
</dbReference>
<feature type="domain" description="Origin recognition complex subunit 2 RecA-like" evidence="8">
    <location>
        <begin position="332"/>
        <end position="492"/>
    </location>
</feature>
<dbReference type="InterPro" id="IPR056773">
    <property type="entry name" value="WHD_ORC2"/>
</dbReference>
<evidence type="ECO:0000256" key="2">
    <source>
        <dbReference type="ARBA" id="ARBA00007421"/>
    </source>
</evidence>
<evidence type="ECO:0000256" key="1">
    <source>
        <dbReference type="ARBA" id="ARBA00004123"/>
    </source>
</evidence>